<evidence type="ECO:0000256" key="3">
    <source>
        <dbReference type="ARBA" id="ARBA00023125"/>
    </source>
</evidence>
<evidence type="ECO:0000256" key="4">
    <source>
        <dbReference type="ARBA" id="ARBA00023163"/>
    </source>
</evidence>
<dbReference type="SUPFAM" id="SSF46785">
    <property type="entry name" value="Winged helix' DNA-binding domain"/>
    <property type="match status" value="1"/>
</dbReference>
<evidence type="ECO:0000313" key="7">
    <source>
        <dbReference type="Proteomes" id="UP001589628"/>
    </source>
</evidence>
<dbReference type="Gene3D" id="3.40.190.10">
    <property type="entry name" value="Periplasmic binding protein-like II"/>
    <property type="match status" value="2"/>
</dbReference>
<reference evidence="6 7" key="1">
    <citation type="submission" date="2024-09" db="EMBL/GenBank/DDBJ databases">
        <authorList>
            <person name="Sun Q."/>
            <person name="Mori K."/>
        </authorList>
    </citation>
    <scope>NUCLEOTIDE SEQUENCE [LARGE SCALE GENOMIC DNA]</scope>
    <source>
        <strain evidence="6 7">ATCC 51285</strain>
    </source>
</reference>
<proteinExistence type="inferred from homology"/>
<accession>A0ABV5ZBD0</accession>
<evidence type="ECO:0000256" key="2">
    <source>
        <dbReference type="ARBA" id="ARBA00023015"/>
    </source>
</evidence>
<dbReference type="SUPFAM" id="SSF53850">
    <property type="entry name" value="Periplasmic binding protein-like II"/>
    <property type="match status" value="1"/>
</dbReference>
<dbReference type="PANTHER" id="PTHR30537">
    <property type="entry name" value="HTH-TYPE TRANSCRIPTIONAL REGULATOR"/>
    <property type="match status" value="1"/>
</dbReference>
<keyword evidence="4" id="KW-0804">Transcription</keyword>
<evidence type="ECO:0000259" key="5">
    <source>
        <dbReference type="PROSITE" id="PS50931"/>
    </source>
</evidence>
<dbReference type="InterPro" id="IPR036390">
    <property type="entry name" value="WH_DNA-bd_sf"/>
</dbReference>
<comment type="caution">
    <text evidence="6">The sequence shown here is derived from an EMBL/GenBank/DDBJ whole genome shotgun (WGS) entry which is preliminary data.</text>
</comment>
<comment type="similarity">
    <text evidence="1">Belongs to the LysR transcriptional regulatory family.</text>
</comment>
<dbReference type="Gene3D" id="1.10.10.10">
    <property type="entry name" value="Winged helix-like DNA-binding domain superfamily/Winged helix DNA-binding domain"/>
    <property type="match status" value="1"/>
</dbReference>
<dbReference type="PROSITE" id="PS50931">
    <property type="entry name" value="HTH_LYSR"/>
    <property type="match status" value="1"/>
</dbReference>
<dbReference type="Pfam" id="PF00126">
    <property type="entry name" value="HTH_1"/>
    <property type="match status" value="1"/>
</dbReference>
<dbReference type="InterPro" id="IPR005119">
    <property type="entry name" value="LysR_subst-bd"/>
</dbReference>
<dbReference type="InterPro" id="IPR036388">
    <property type="entry name" value="WH-like_DNA-bd_sf"/>
</dbReference>
<protein>
    <submittedName>
        <fullName evidence="6">LysR substrate-binding domain-containing protein</fullName>
    </submittedName>
</protein>
<dbReference type="RefSeq" id="WP_027313886.1">
    <property type="nucleotide sequence ID" value="NZ_JBHLZN010000001.1"/>
</dbReference>
<gene>
    <name evidence="6" type="ORF">ACFFLH_05355</name>
</gene>
<sequence>MYPLPPLNALRTFECAARHLNFTKAAEELCVTPGAVSRAINGLEEALQVPLFSQQRRRLQLTAAGQAYLHHVRQALQRLALGTQELHQHRGEGGLLTLGVLPTLASHWLIPQLPDFYQRFPQVSVELTSVPSDFSQGFTQLDLEQQGLDMAIYIGQGNWPGLTAEALFNEHLCVVAAPGKEAWLAALAAGQMDALPPLLLHTTRPHVWHTWFSQRGLALQTPLWRGRFEHYFMVIEAACQGLGVALVPRVLVQQALASGRLLSEESLGLPQPQGYYLLYHAARRDEPKLALFRHWLQERLAQGE</sequence>
<keyword evidence="7" id="KW-1185">Reference proteome</keyword>
<evidence type="ECO:0000256" key="1">
    <source>
        <dbReference type="ARBA" id="ARBA00009437"/>
    </source>
</evidence>
<dbReference type="InterPro" id="IPR000847">
    <property type="entry name" value="LysR_HTH_N"/>
</dbReference>
<keyword evidence="3" id="KW-0238">DNA-binding</keyword>
<keyword evidence="2" id="KW-0805">Transcription regulation</keyword>
<dbReference type="Proteomes" id="UP001589628">
    <property type="component" value="Unassembled WGS sequence"/>
</dbReference>
<dbReference type="PANTHER" id="PTHR30537:SF26">
    <property type="entry name" value="GLYCINE CLEAVAGE SYSTEM TRANSCRIPTIONAL ACTIVATOR"/>
    <property type="match status" value="1"/>
</dbReference>
<evidence type="ECO:0000313" key="6">
    <source>
        <dbReference type="EMBL" id="MFB9885829.1"/>
    </source>
</evidence>
<organism evidence="6 7">
    <name type="scientific">Balneatrix alpica</name>
    <dbReference type="NCBI Taxonomy" id="75684"/>
    <lineage>
        <taxon>Bacteria</taxon>
        <taxon>Pseudomonadati</taxon>
        <taxon>Pseudomonadota</taxon>
        <taxon>Gammaproteobacteria</taxon>
        <taxon>Oceanospirillales</taxon>
        <taxon>Balneatrichaceae</taxon>
        <taxon>Balneatrix</taxon>
    </lineage>
</organism>
<dbReference type="InterPro" id="IPR058163">
    <property type="entry name" value="LysR-type_TF_proteobact-type"/>
</dbReference>
<name>A0ABV5ZBD0_9GAMM</name>
<dbReference type="Pfam" id="PF03466">
    <property type="entry name" value="LysR_substrate"/>
    <property type="match status" value="1"/>
</dbReference>
<feature type="domain" description="HTH lysR-type" evidence="5">
    <location>
        <begin position="5"/>
        <end position="62"/>
    </location>
</feature>
<dbReference type="EMBL" id="JBHLZN010000001">
    <property type="protein sequence ID" value="MFB9885829.1"/>
    <property type="molecule type" value="Genomic_DNA"/>
</dbReference>